<protein>
    <submittedName>
        <fullName evidence="8">Permease</fullName>
    </submittedName>
</protein>
<evidence type="ECO:0000256" key="7">
    <source>
        <dbReference type="SAM" id="Phobius"/>
    </source>
</evidence>
<evidence type="ECO:0000256" key="5">
    <source>
        <dbReference type="ARBA" id="ARBA00022989"/>
    </source>
</evidence>
<evidence type="ECO:0000313" key="8">
    <source>
        <dbReference type="EMBL" id="EUJ33740.1"/>
    </source>
</evidence>
<evidence type="ECO:0000256" key="2">
    <source>
        <dbReference type="ARBA" id="ARBA00022448"/>
    </source>
</evidence>
<dbReference type="EMBL" id="AODF01000001">
    <property type="protein sequence ID" value="EUJ33740.1"/>
    <property type="molecule type" value="Genomic_DNA"/>
</dbReference>
<feature type="transmembrane region" description="Helical" evidence="7">
    <location>
        <begin position="105"/>
        <end position="134"/>
    </location>
</feature>
<keyword evidence="2" id="KW-0813">Transport</keyword>
<evidence type="ECO:0000256" key="4">
    <source>
        <dbReference type="ARBA" id="ARBA00022692"/>
    </source>
</evidence>
<gene>
    <name evidence="8" type="ORF">MFLO_00810</name>
</gene>
<dbReference type="PANTHER" id="PTHR43266">
    <property type="entry name" value="MACROLIDE-EFFLUX PROTEIN"/>
    <property type="match status" value="1"/>
</dbReference>
<proteinExistence type="predicted"/>
<evidence type="ECO:0000313" key="9">
    <source>
        <dbReference type="Proteomes" id="UP000019249"/>
    </source>
</evidence>
<keyword evidence="4 7" id="KW-0812">Transmembrane</keyword>
<organism evidence="8 9">
    <name type="scientific">Listeria floridensis FSL S10-1187</name>
    <dbReference type="NCBI Taxonomy" id="1265817"/>
    <lineage>
        <taxon>Bacteria</taxon>
        <taxon>Bacillati</taxon>
        <taxon>Bacillota</taxon>
        <taxon>Bacilli</taxon>
        <taxon>Bacillales</taxon>
        <taxon>Listeriaceae</taxon>
        <taxon>Listeria</taxon>
    </lineage>
</organism>
<feature type="transmembrane region" description="Helical" evidence="7">
    <location>
        <begin position="146"/>
        <end position="164"/>
    </location>
</feature>
<comment type="subcellular location">
    <subcellularLocation>
        <location evidence="1">Cell membrane</location>
        <topology evidence="1">Multi-pass membrane protein</topology>
    </subcellularLocation>
</comment>
<keyword evidence="5 7" id="KW-1133">Transmembrane helix</keyword>
<evidence type="ECO:0000256" key="3">
    <source>
        <dbReference type="ARBA" id="ARBA00022475"/>
    </source>
</evidence>
<dbReference type="Pfam" id="PF07690">
    <property type="entry name" value="MFS_1"/>
    <property type="match status" value="1"/>
</dbReference>
<dbReference type="Gene3D" id="1.20.1250.20">
    <property type="entry name" value="MFS general substrate transporter like domains"/>
    <property type="match status" value="1"/>
</dbReference>
<dbReference type="InterPro" id="IPR011701">
    <property type="entry name" value="MFS"/>
</dbReference>
<evidence type="ECO:0000256" key="6">
    <source>
        <dbReference type="ARBA" id="ARBA00023136"/>
    </source>
</evidence>
<keyword evidence="9" id="KW-1185">Reference proteome</keyword>
<dbReference type="InterPro" id="IPR036259">
    <property type="entry name" value="MFS_trans_sf"/>
</dbReference>
<feature type="transmembrane region" description="Helical" evidence="7">
    <location>
        <begin position="77"/>
        <end position="99"/>
    </location>
</feature>
<dbReference type="SUPFAM" id="SSF103473">
    <property type="entry name" value="MFS general substrate transporter"/>
    <property type="match status" value="1"/>
</dbReference>
<dbReference type="PANTHER" id="PTHR43266:SF7">
    <property type="entry name" value="TRANSPORTER, PUTATIVE-RELATED"/>
    <property type="match status" value="1"/>
</dbReference>
<reference evidence="8 9" key="1">
    <citation type="journal article" date="2014" name="Int. J. Syst. Evol. Microbiol.">
        <title>Listeria floridensis sp. nov., Listeria aquatica sp. nov., Listeria cornellensis sp. nov., Listeria riparia sp. nov. and Listeria grandensis sp. nov., from agricultural and natural environments.</title>
        <authorList>
            <person name="den Bakker H.C."/>
            <person name="Warchocki S."/>
            <person name="Wright E.M."/>
            <person name="Allred A.F."/>
            <person name="Ahlstrom C."/>
            <person name="Manuel C.S."/>
            <person name="Stasiewicz M.J."/>
            <person name="Burrell A."/>
            <person name="Roof S."/>
            <person name="Strawn L."/>
            <person name="Fortes E.D."/>
            <person name="Nightingale K.K."/>
            <person name="Kephart D."/>
            <person name="Wiedmann M."/>
        </authorList>
    </citation>
    <scope>NUCLEOTIDE SEQUENCE [LARGE SCALE GENOMIC DNA]</scope>
    <source>
        <strain evidence="8 9">FSL S10-1187</strain>
    </source>
</reference>
<evidence type="ECO:0000256" key="1">
    <source>
        <dbReference type="ARBA" id="ARBA00004651"/>
    </source>
</evidence>
<name>A0ABP3B1E6_9LIST</name>
<dbReference type="RefSeq" id="WP_051993360.1">
    <property type="nucleotide sequence ID" value="NZ_AODF01000001.1"/>
</dbReference>
<feature type="transmembrane region" description="Helical" evidence="7">
    <location>
        <begin position="12"/>
        <end position="38"/>
    </location>
</feature>
<keyword evidence="3" id="KW-1003">Cell membrane</keyword>
<accession>A0ABP3B1E6</accession>
<feature type="transmembrane region" description="Helical" evidence="7">
    <location>
        <begin position="44"/>
        <end position="65"/>
    </location>
</feature>
<sequence>MNSLAQESKKQIFKVILSGITGNLGSGVLTFIIGLLILRETNSAFSFGISQVIGPVVALVLLPITGSIIDRFERKKIVVYAQLLSVFSLTVYVFVLYYQGFSHLIYTYLLLICLRISDQFLTTAFTASVVHIVVEDDIQKLKSFQQMISSLAAIFAPLLGAVLFDILPLTILVLLEIGIELLTVAIILNIDFRLTGVPDADYTNDEPQSVFKKCSVKGLFLLKRVANLFLLYFSPC</sequence>
<keyword evidence="6 7" id="KW-0472">Membrane</keyword>
<comment type="caution">
    <text evidence="8">The sequence shown here is derived from an EMBL/GenBank/DDBJ whole genome shotgun (WGS) entry which is preliminary data.</text>
</comment>
<dbReference type="Proteomes" id="UP000019249">
    <property type="component" value="Unassembled WGS sequence"/>
</dbReference>